<dbReference type="FunFam" id="1.10.579.10:FF:000003">
    <property type="entry name" value="Deoxyribodipyrimidine photo-lyase"/>
    <property type="match status" value="1"/>
</dbReference>
<dbReference type="PROSITE" id="PS51645">
    <property type="entry name" value="PHR_CRY_ALPHA_BETA"/>
    <property type="match status" value="1"/>
</dbReference>
<dbReference type="OMA" id="WDIYDES"/>
<evidence type="ECO:0000313" key="11">
    <source>
        <dbReference type="Proteomes" id="UP000824469"/>
    </source>
</evidence>
<dbReference type="PRINTS" id="PR00147">
    <property type="entry name" value="DNAPHOTLYASE"/>
</dbReference>
<dbReference type="InterPro" id="IPR036134">
    <property type="entry name" value="Crypto/Photolyase_FAD-like_sf"/>
</dbReference>
<dbReference type="SUPFAM" id="SSF52425">
    <property type="entry name" value="Cryptochrome/photolyase, N-terminal domain"/>
    <property type="match status" value="1"/>
</dbReference>
<feature type="region of interest" description="Disordered" evidence="8">
    <location>
        <begin position="596"/>
        <end position="624"/>
    </location>
</feature>
<dbReference type="GO" id="GO:0006950">
    <property type="term" value="P:response to stress"/>
    <property type="evidence" value="ECO:0007669"/>
    <property type="project" value="UniProtKB-ARBA"/>
</dbReference>
<dbReference type="InterPro" id="IPR002081">
    <property type="entry name" value="Cryptochrome/DNA_photolyase_1"/>
</dbReference>
<accession>A0AA38LAD2</accession>
<sequence>WFRRDLRLEDNPALLAAARGGGRVVPVYIWCPTEEARFHPGRVSRWWLKMSLMHLDQSLRVLGAPLLTIRATDTLSALLNLMHSTGATQLFYNRLYDPISLVRDYKLKQQLVEKGCSVFTFNGDLLYEAWQVYDENGHAFTRFDAFWEACLNMPFEPEAPLLPPRKLMPSSGAFSSCTIAELGLESEMEKTSNALLERAWSPGWSHADQTLDRFVLGPLLEYAKQRKMVDDLNTSLLSPYIHFGELSIRKVYHSVRRKQAIWSREGKTMAEESVNLFLRSIGLREYSRYLCFNFPFTHERPLLGNLRFFPWKPDEGLFKAWRQGRTGYPFVDAGMRQLWATGWLHNTIRSIVASFYIKFLQIPWTWGMKYFWDTLLDADIECDILGWQYVSGSLPDGHELDRFQNPQAEGCKYDPKGEYVRRWLPELARMPTQWIHHPWNAPIAVLIAAGVELGTNYPRPIVEKASAQKSLQQALSVMWEQDAAARREEGSVDMLEVRGTGGPLHEKMVVPKVVIMRKHDLSASSRSDQQVPSIPTASKVPEASCVKNHFVSNSQTSPRESQKVSRAVTEDNFDGLKKSEEQSHLLMLRLLTAENEEHSTAESSSARKSTIVGRKPSAIPPLSEFTNTDLEKATEQAGLQSSDDAYGQKHTLQLFNRTLPMVANK</sequence>
<dbReference type="NCBIfam" id="TIGR02766">
    <property type="entry name" value="crypt_chrom_pln"/>
    <property type="match status" value="1"/>
</dbReference>
<evidence type="ECO:0000256" key="2">
    <source>
        <dbReference type="ARBA" id="ARBA00005862"/>
    </source>
</evidence>
<feature type="binding site" evidence="6">
    <location>
        <position position="222"/>
    </location>
    <ligand>
        <name>FAD</name>
        <dbReference type="ChEBI" id="CHEBI:57692"/>
    </ligand>
</feature>
<dbReference type="EMBL" id="JAHRHJ020000004">
    <property type="protein sequence ID" value="KAH9317749.1"/>
    <property type="molecule type" value="Genomic_DNA"/>
</dbReference>
<comment type="similarity">
    <text evidence="2">Belongs to the DNA photolyase class-1 family.</text>
</comment>
<evidence type="ECO:0000256" key="6">
    <source>
        <dbReference type="PIRSR" id="PIRSR602081-1"/>
    </source>
</evidence>
<gene>
    <name evidence="10" type="ORF">KI387_019518</name>
</gene>
<evidence type="ECO:0000256" key="7">
    <source>
        <dbReference type="PIRSR" id="PIRSR602081-2"/>
    </source>
</evidence>
<dbReference type="Pfam" id="PF03441">
    <property type="entry name" value="FAD_binding_7"/>
    <property type="match status" value="1"/>
</dbReference>
<feature type="binding site" evidence="6">
    <location>
        <begin position="377"/>
        <end position="379"/>
    </location>
    <ligand>
        <name>FAD</name>
        <dbReference type="ChEBI" id="CHEBI:57692"/>
    </ligand>
</feature>
<dbReference type="AlphaFoldDB" id="A0AA38LAD2"/>
<protein>
    <recommendedName>
        <fullName evidence="9">Photolyase/cryptochrome alpha/beta domain-containing protein</fullName>
    </recommendedName>
</protein>
<dbReference type="Pfam" id="PF00875">
    <property type="entry name" value="DNA_photolyase"/>
    <property type="match status" value="1"/>
</dbReference>
<feature type="binding site" evidence="6">
    <location>
        <begin position="234"/>
        <end position="238"/>
    </location>
    <ligand>
        <name>FAD</name>
        <dbReference type="ChEBI" id="CHEBI:57692"/>
    </ligand>
</feature>
<dbReference type="InterPro" id="IPR014134">
    <property type="entry name" value="Cryptochrome_pln"/>
</dbReference>
<dbReference type="Gene3D" id="3.40.50.620">
    <property type="entry name" value="HUPs"/>
    <property type="match status" value="1"/>
</dbReference>
<evidence type="ECO:0000256" key="1">
    <source>
        <dbReference type="ARBA" id="ARBA00001932"/>
    </source>
</evidence>
<feature type="site" description="Electron transfer via tryptophanyl radical" evidence="7">
    <location>
        <position position="364"/>
    </location>
</feature>
<evidence type="ECO:0000256" key="3">
    <source>
        <dbReference type="ARBA" id="ARBA00022630"/>
    </source>
</evidence>
<dbReference type="GO" id="GO:0009882">
    <property type="term" value="F:blue light photoreceptor activity"/>
    <property type="evidence" value="ECO:0007669"/>
    <property type="project" value="InterPro"/>
</dbReference>
<feature type="domain" description="Photolyase/cryptochrome alpha/beta" evidence="9">
    <location>
        <begin position="1"/>
        <end position="126"/>
    </location>
</feature>
<keyword evidence="3 6" id="KW-0285">Flavoprotein</keyword>
<keyword evidence="5" id="KW-0157">Chromophore</keyword>
<evidence type="ECO:0000256" key="5">
    <source>
        <dbReference type="ARBA" id="ARBA00022991"/>
    </source>
</evidence>
<feature type="site" description="Electron transfer via tryptophanyl radical" evidence="7">
    <location>
        <position position="387"/>
    </location>
</feature>
<dbReference type="InterPro" id="IPR005101">
    <property type="entry name" value="Cryptochr/Photolyase_FAD-bd"/>
</dbReference>
<reference evidence="10 11" key="1">
    <citation type="journal article" date="2021" name="Nat. Plants">
        <title>The Taxus genome provides insights into paclitaxel biosynthesis.</title>
        <authorList>
            <person name="Xiong X."/>
            <person name="Gou J."/>
            <person name="Liao Q."/>
            <person name="Li Y."/>
            <person name="Zhou Q."/>
            <person name="Bi G."/>
            <person name="Li C."/>
            <person name="Du R."/>
            <person name="Wang X."/>
            <person name="Sun T."/>
            <person name="Guo L."/>
            <person name="Liang H."/>
            <person name="Lu P."/>
            <person name="Wu Y."/>
            <person name="Zhang Z."/>
            <person name="Ro D.K."/>
            <person name="Shang Y."/>
            <person name="Huang S."/>
            <person name="Yan J."/>
        </authorList>
    </citation>
    <scope>NUCLEOTIDE SEQUENCE [LARGE SCALE GENOMIC DNA]</scope>
    <source>
        <strain evidence="10">Ta-2019</strain>
    </source>
</reference>
<dbReference type="InterPro" id="IPR006050">
    <property type="entry name" value="DNA_photolyase_N"/>
</dbReference>
<comment type="cofactor">
    <cofactor evidence="6">
        <name>FAD</name>
        <dbReference type="ChEBI" id="CHEBI:57692"/>
    </cofactor>
    <text evidence="6">Binds 1 FAD per subunit.</text>
</comment>
<dbReference type="GO" id="GO:0005737">
    <property type="term" value="C:cytoplasm"/>
    <property type="evidence" value="ECO:0007669"/>
    <property type="project" value="TreeGrafter"/>
</dbReference>
<dbReference type="GO" id="GO:0032922">
    <property type="term" value="P:circadian regulation of gene expression"/>
    <property type="evidence" value="ECO:0007669"/>
    <property type="project" value="TreeGrafter"/>
</dbReference>
<dbReference type="GO" id="GO:0006139">
    <property type="term" value="P:nucleobase-containing compound metabolic process"/>
    <property type="evidence" value="ECO:0007669"/>
    <property type="project" value="UniProtKB-ARBA"/>
</dbReference>
<keyword evidence="11" id="KW-1185">Reference proteome</keyword>
<dbReference type="PANTHER" id="PTHR11455:SF18">
    <property type="entry name" value="SI:CH1073-390K14.1"/>
    <property type="match status" value="1"/>
</dbReference>
<dbReference type="GO" id="GO:0071949">
    <property type="term" value="F:FAD binding"/>
    <property type="evidence" value="ECO:0007669"/>
    <property type="project" value="TreeGrafter"/>
</dbReference>
<dbReference type="GO" id="GO:0003677">
    <property type="term" value="F:DNA binding"/>
    <property type="evidence" value="ECO:0007669"/>
    <property type="project" value="TreeGrafter"/>
</dbReference>
<name>A0AA38LAD2_TAXCH</name>
<dbReference type="Gene3D" id="1.25.40.80">
    <property type="match status" value="1"/>
</dbReference>
<feature type="binding site" evidence="6">
    <location>
        <position position="277"/>
    </location>
    <ligand>
        <name>FAD</name>
        <dbReference type="ChEBI" id="CHEBI:57692"/>
    </ligand>
</feature>
<organism evidence="10 11">
    <name type="scientific">Taxus chinensis</name>
    <name type="common">Chinese yew</name>
    <name type="synonym">Taxus wallichiana var. chinensis</name>
    <dbReference type="NCBI Taxonomy" id="29808"/>
    <lineage>
        <taxon>Eukaryota</taxon>
        <taxon>Viridiplantae</taxon>
        <taxon>Streptophyta</taxon>
        <taxon>Embryophyta</taxon>
        <taxon>Tracheophyta</taxon>
        <taxon>Spermatophyta</taxon>
        <taxon>Pinopsida</taxon>
        <taxon>Pinidae</taxon>
        <taxon>Conifers II</taxon>
        <taxon>Cupressales</taxon>
        <taxon>Taxaceae</taxon>
        <taxon>Taxus</taxon>
    </lineage>
</organism>
<feature type="site" description="Electron transfer via tryptophanyl radical" evidence="7">
    <location>
        <position position="311"/>
    </location>
</feature>
<dbReference type="GO" id="GO:0003904">
    <property type="term" value="F:deoxyribodipyrimidine photo-lyase activity"/>
    <property type="evidence" value="ECO:0007669"/>
    <property type="project" value="TreeGrafter"/>
</dbReference>
<evidence type="ECO:0000259" key="9">
    <source>
        <dbReference type="PROSITE" id="PS51645"/>
    </source>
</evidence>
<comment type="cofactor">
    <cofactor evidence="1">
        <name>(6R)-5,10-methylene-5,6,7,8-tetrahydrofolate</name>
        <dbReference type="ChEBI" id="CHEBI:15636"/>
    </cofactor>
</comment>
<comment type="caution">
    <text evidence="10">The sequence shown here is derived from an EMBL/GenBank/DDBJ whole genome shotgun (WGS) entry which is preliminary data.</text>
</comment>
<proteinExistence type="inferred from homology"/>
<dbReference type="InterPro" id="IPR036155">
    <property type="entry name" value="Crypto/Photolyase_N_sf"/>
</dbReference>
<evidence type="ECO:0000313" key="10">
    <source>
        <dbReference type="EMBL" id="KAH9317749.1"/>
    </source>
</evidence>
<evidence type="ECO:0000256" key="4">
    <source>
        <dbReference type="ARBA" id="ARBA00022827"/>
    </source>
</evidence>
<dbReference type="InterPro" id="IPR014729">
    <property type="entry name" value="Rossmann-like_a/b/a_fold"/>
</dbReference>
<dbReference type="Proteomes" id="UP000824469">
    <property type="component" value="Unassembled WGS sequence"/>
</dbReference>
<dbReference type="SUPFAM" id="SSF48173">
    <property type="entry name" value="Cryptochrome/photolyase FAD-binding domain"/>
    <property type="match status" value="1"/>
</dbReference>
<dbReference type="GO" id="GO:0005634">
    <property type="term" value="C:nucleus"/>
    <property type="evidence" value="ECO:0007669"/>
    <property type="project" value="TreeGrafter"/>
</dbReference>
<keyword evidence="4 6" id="KW-0274">FAD</keyword>
<dbReference type="GO" id="GO:0043153">
    <property type="term" value="P:entrainment of circadian clock by photoperiod"/>
    <property type="evidence" value="ECO:0007669"/>
    <property type="project" value="TreeGrafter"/>
</dbReference>
<feature type="non-terminal residue" evidence="10">
    <location>
        <position position="665"/>
    </location>
</feature>
<feature type="non-terminal residue" evidence="10">
    <location>
        <position position="1"/>
    </location>
</feature>
<evidence type="ECO:0000256" key="8">
    <source>
        <dbReference type="SAM" id="MobiDB-lite"/>
    </source>
</evidence>
<dbReference type="Gene3D" id="1.10.579.10">
    <property type="entry name" value="DNA Cyclobutane Dipyrimidine Photolyase, subunit A, domain 3"/>
    <property type="match status" value="1"/>
</dbReference>
<dbReference type="PANTHER" id="PTHR11455">
    <property type="entry name" value="CRYPTOCHROME"/>
    <property type="match status" value="1"/>
</dbReference>